<evidence type="ECO:0000313" key="2">
    <source>
        <dbReference type="EMBL" id="MCT2591059.1"/>
    </source>
</evidence>
<dbReference type="RefSeq" id="WP_260218385.1">
    <property type="nucleotide sequence ID" value="NZ_JAJAGO010000006.1"/>
</dbReference>
<comment type="caution">
    <text evidence="2">The sequence shown here is derived from an EMBL/GenBank/DDBJ whole genome shotgun (WGS) entry which is preliminary data.</text>
</comment>
<reference evidence="2 3" key="1">
    <citation type="submission" date="2021-10" db="EMBL/GenBank/DDBJ databases">
        <title>Streptomyces gossypii sp. nov., isolated from soil collected from cotton field.</title>
        <authorList>
            <person name="Ge X."/>
            <person name="Chen X."/>
            <person name="Liu W."/>
        </authorList>
    </citation>
    <scope>NUCLEOTIDE SEQUENCE [LARGE SCALE GENOMIC DNA]</scope>
    <source>
        <strain evidence="2 3">N2-109</strain>
    </source>
</reference>
<protein>
    <submittedName>
        <fullName evidence="2">Uncharacterized protein</fullName>
    </submittedName>
</protein>
<organism evidence="2 3">
    <name type="scientific">Streptomyces gossypii</name>
    <dbReference type="NCBI Taxonomy" id="2883101"/>
    <lineage>
        <taxon>Bacteria</taxon>
        <taxon>Bacillati</taxon>
        <taxon>Actinomycetota</taxon>
        <taxon>Actinomycetes</taxon>
        <taxon>Kitasatosporales</taxon>
        <taxon>Streptomycetaceae</taxon>
        <taxon>Streptomyces</taxon>
    </lineage>
</organism>
<dbReference type="Proteomes" id="UP001156389">
    <property type="component" value="Unassembled WGS sequence"/>
</dbReference>
<proteinExistence type="predicted"/>
<dbReference type="EMBL" id="JAJAGO010000006">
    <property type="protein sequence ID" value="MCT2591059.1"/>
    <property type="molecule type" value="Genomic_DNA"/>
</dbReference>
<accession>A0ABT2JT45</accession>
<evidence type="ECO:0000313" key="3">
    <source>
        <dbReference type="Proteomes" id="UP001156389"/>
    </source>
</evidence>
<sequence length="59" mass="6613">MVTHSPPPSGSPPDHSHDRLPTLNELWLRLDALSVEIHAHLARTATATPPRPHDPQERR</sequence>
<name>A0ABT2JT45_9ACTN</name>
<feature type="region of interest" description="Disordered" evidence="1">
    <location>
        <begin position="1"/>
        <end position="20"/>
    </location>
</feature>
<feature type="compositionally biased region" description="Pro residues" evidence="1">
    <location>
        <begin position="1"/>
        <end position="11"/>
    </location>
</feature>
<evidence type="ECO:0000256" key="1">
    <source>
        <dbReference type="SAM" id="MobiDB-lite"/>
    </source>
</evidence>
<keyword evidence="3" id="KW-1185">Reference proteome</keyword>
<gene>
    <name evidence="2" type="ORF">LHJ74_14260</name>
</gene>